<dbReference type="InterPro" id="IPR058792">
    <property type="entry name" value="Beta-barrel_RND_2"/>
</dbReference>
<dbReference type="Proteomes" id="UP000319576">
    <property type="component" value="Chromosome"/>
</dbReference>
<organism evidence="4 5">
    <name type="scientific">Urbifossiella limnaea</name>
    <dbReference type="NCBI Taxonomy" id="2528023"/>
    <lineage>
        <taxon>Bacteria</taxon>
        <taxon>Pseudomonadati</taxon>
        <taxon>Planctomycetota</taxon>
        <taxon>Planctomycetia</taxon>
        <taxon>Gemmatales</taxon>
        <taxon>Gemmataceae</taxon>
        <taxon>Urbifossiella</taxon>
    </lineage>
</organism>
<dbReference type="PANTHER" id="PTHR30469:SF37">
    <property type="entry name" value="RAGD PROTEIN"/>
    <property type="match status" value="1"/>
</dbReference>
<dbReference type="AlphaFoldDB" id="A0A517XLX3"/>
<dbReference type="RefSeq" id="WP_145233836.1">
    <property type="nucleotide sequence ID" value="NZ_CP036273.1"/>
</dbReference>
<dbReference type="NCBIfam" id="TIGR01730">
    <property type="entry name" value="RND_mfp"/>
    <property type="match status" value="1"/>
</dbReference>
<dbReference type="PROSITE" id="PS51257">
    <property type="entry name" value="PROKAR_LIPOPROTEIN"/>
    <property type="match status" value="1"/>
</dbReference>
<reference evidence="4 5" key="1">
    <citation type="submission" date="2019-02" db="EMBL/GenBank/DDBJ databases">
        <title>Deep-cultivation of Planctomycetes and their phenomic and genomic characterization uncovers novel biology.</title>
        <authorList>
            <person name="Wiegand S."/>
            <person name="Jogler M."/>
            <person name="Boedeker C."/>
            <person name="Pinto D."/>
            <person name="Vollmers J."/>
            <person name="Rivas-Marin E."/>
            <person name="Kohn T."/>
            <person name="Peeters S.H."/>
            <person name="Heuer A."/>
            <person name="Rast P."/>
            <person name="Oberbeckmann S."/>
            <person name="Bunk B."/>
            <person name="Jeske O."/>
            <person name="Meyerdierks A."/>
            <person name="Storesund J.E."/>
            <person name="Kallscheuer N."/>
            <person name="Luecker S."/>
            <person name="Lage O.M."/>
            <person name="Pohl T."/>
            <person name="Merkel B.J."/>
            <person name="Hornburger P."/>
            <person name="Mueller R.-W."/>
            <person name="Bruemmer F."/>
            <person name="Labrenz M."/>
            <person name="Spormann A.M."/>
            <person name="Op den Camp H."/>
            <person name="Overmann J."/>
            <person name="Amann R."/>
            <person name="Jetten M.S.M."/>
            <person name="Mascher T."/>
            <person name="Medema M.H."/>
            <person name="Devos D.P."/>
            <person name="Kaster A.-K."/>
            <person name="Ovreas L."/>
            <person name="Rohde M."/>
            <person name="Galperin M.Y."/>
            <person name="Jogler C."/>
        </authorList>
    </citation>
    <scope>NUCLEOTIDE SEQUENCE [LARGE SCALE GENOMIC DNA]</scope>
    <source>
        <strain evidence="4 5">ETA_A1</strain>
    </source>
</reference>
<dbReference type="Pfam" id="PF25954">
    <property type="entry name" value="Beta-barrel_RND_2"/>
    <property type="match status" value="1"/>
</dbReference>
<accession>A0A517XLX3</accession>
<sequence precursor="true">MRLDRAVALVALLAAGCSRPPAGPGAAAPAAAPPVTVVKVEKRPVKRVVEQPGAVHPFEETVLHARVGGYVQKLDADIGTRVTRDQVLAELAVPELEEEFKQKEALVRQADAEVTQAKKALAASAAGVAAAKAHVVEAEAGLGRAQAVYVRWQSEAERIGRLVAGGVIDTQTRDETLNQLKSAEAGRAEATAKVTSAGAAVAKADADRDKAAADVAAADARLDVARAGVRRTDALRAYTRIKAPFDGVVTRRTANTGDFVAADGRHGLFAVARLDPVRVVVNVPEADAGLVDAGTAVSVALPTAGAPVSGKVVRTSWALDPGSRTLRTEIDLPNPGGKVRPGMYVVAKLTAELPAEWAVPAAAVGKANDEPVVFLAEGGKAVRVAVQFHRGDAQHTQVRRYRRPGTADWTDFTGAESVAAPAAAVTDGQALP</sequence>
<dbReference type="SUPFAM" id="SSF111369">
    <property type="entry name" value="HlyD-like secretion proteins"/>
    <property type="match status" value="2"/>
</dbReference>
<evidence type="ECO:0000259" key="3">
    <source>
        <dbReference type="Pfam" id="PF25954"/>
    </source>
</evidence>
<name>A0A517XLX3_9BACT</name>
<comment type="similarity">
    <text evidence="1">Belongs to the membrane fusion protein (MFP) (TC 8.A.1) family.</text>
</comment>
<dbReference type="GO" id="GO:1990281">
    <property type="term" value="C:efflux pump complex"/>
    <property type="evidence" value="ECO:0007669"/>
    <property type="project" value="TreeGrafter"/>
</dbReference>
<dbReference type="GO" id="GO:0015562">
    <property type="term" value="F:efflux transmembrane transporter activity"/>
    <property type="evidence" value="ECO:0007669"/>
    <property type="project" value="TreeGrafter"/>
</dbReference>
<protein>
    <submittedName>
        <fullName evidence="4">Cobalt-zinc-cadmium resistance protein CzcB</fullName>
    </submittedName>
</protein>
<evidence type="ECO:0000256" key="1">
    <source>
        <dbReference type="ARBA" id="ARBA00009477"/>
    </source>
</evidence>
<evidence type="ECO:0000313" key="4">
    <source>
        <dbReference type="EMBL" id="QDU18499.1"/>
    </source>
</evidence>
<dbReference type="Gene3D" id="2.40.50.100">
    <property type="match status" value="1"/>
</dbReference>
<dbReference type="PANTHER" id="PTHR30469">
    <property type="entry name" value="MULTIDRUG RESISTANCE PROTEIN MDTA"/>
    <property type="match status" value="1"/>
</dbReference>
<dbReference type="EMBL" id="CP036273">
    <property type="protein sequence ID" value="QDU18499.1"/>
    <property type="molecule type" value="Genomic_DNA"/>
</dbReference>
<dbReference type="OrthoDB" id="9806939at2"/>
<feature type="domain" description="CusB-like beta-barrel" evidence="3">
    <location>
        <begin position="279"/>
        <end position="352"/>
    </location>
</feature>
<evidence type="ECO:0000256" key="2">
    <source>
        <dbReference type="SAM" id="SignalP"/>
    </source>
</evidence>
<proteinExistence type="inferred from homology"/>
<feature type="chain" id="PRO_5022008988" evidence="2">
    <location>
        <begin position="23"/>
        <end position="432"/>
    </location>
</feature>
<evidence type="ECO:0000313" key="5">
    <source>
        <dbReference type="Proteomes" id="UP000319576"/>
    </source>
</evidence>
<gene>
    <name evidence="4" type="primary">czcB_1</name>
    <name evidence="4" type="ORF">ETAA1_03890</name>
</gene>
<dbReference type="KEGG" id="uli:ETAA1_03890"/>
<feature type="signal peptide" evidence="2">
    <location>
        <begin position="1"/>
        <end position="22"/>
    </location>
</feature>
<dbReference type="Gene3D" id="1.10.287.470">
    <property type="entry name" value="Helix hairpin bin"/>
    <property type="match status" value="1"/>
</dbReference>
<keyword evidence="5" id="KW-1185">Reference proteome</keyword>
<dbReference type="InterPro" id="IPR006143">
    <property type="entry name" value="RND_pump_MFP"/>
</dbReference>
<dbReference type="Gene3D" id="2.40.30.170">
    <property type="match status" value="1"/>
</dbReference>
<keyword evidence="2" id="KW-0732">Signal</keyword>